<reference evidence="3 4" key="1">
    <citation type="submission" date="2018-11" db="EMBL/GenBank/DDBJ databases">
        <authorList>
            <consortium name="Pathogen Informatics"/>
        </authorList>
    </citation>
    <scope>NUCLEOTIDE SEQUENCE [LARGE SCALE GENOMIC DNA]</scope>
</reference>
<dbReference type="GO" id="GO:0005886">
    <property type="term" value="C:plasma membrane"/>
    <property type="evidence" value="ECO:0007669"/>
    <property type="project" value="TreeGrafter"/>
</dbReference>
<dbReference type="OrthoDB" id="28230at2759"/>
<dbReference type="InterPro" id="IPR001245">
    <property type="entry name" value="Ser-Thr/Tyr_kinase_cat_dom"/>
</dbReference>
<name>A0A3P6NZE4_DIBLA</name>
<sequence length="124" mass="14225">MPVKWSAPEVLENRYNYSTKSDIWSYGIVLWEVYTLGQTPFDDIPNAKLKEALKNMFREGRCPLQFPDYTPEAVQWNVDLPAAYNVLLRYVGESENKAKLKARMASEEDSTTGRVSTTLYHAAK</sequence>
<dbReference type="PANTHER" id="PTHR24416:SF611">
    <property type="entry name" value="TYROSINE-PROTEIN KINASE TRANSMEMBRANE RECEPTOR ROR"/>
    <property type="match status" value="1"/>
</dbReference>
<dbReference type="GO" id="GO:0005524">
    <property type="term" value="F:ATP binding"/>
    <property type="evidence" value="ECO:0007669"/>
    <property type="project" value="InterPro"/>
</dbReference>
<dbReference type="Gene3D" id="1.10.510.10">
    <property type="entry name" value="Transferase(Phosphotransferase) domain 1"/>
    <property type="match status" value="1"/>
</dbReference>
<dbReference type="PANTHER" id="PTHR24416">
    <property type="entry name" value="TYROSINE-PROTEIN KINASE RECEPTOR"/>
    <property type="match status" value="1"/>
</dbReference>
<evidence type="ECO:0000259" key="2">
    <source>
        <dbReference type="PROSITE" id="PS50011"/>
    </source>
</evidence>
<feature type="region of interest" description="Disordered" evidence="1">
    <location>
        <begin position="102"/>
        <end position="124"/>
    </location>
</feature>
<dbReference type="InterPro" id="IPR011009">
    <property type="entry name" value="Kinase-like_dom_sf"/>
</dbReference>
<evidence type="ECO:0000313" key="3">
    <source>
        <dbReference type="EMBL" id="VDK32476.1"/>
    </source>
</evidence>
<dbReference type="GO" id="GO:0043235">
    <property type="term" value="C:receptor complex"/>
    <property type="evidence" value="ECO:0007669"/>
    <property type="project" value="TreeGrafter"/>
</dbReference>
<dbReference type="SUPFAM" id="SSF56112">
    <property type="entry name" value="Protein kinase-like (PK-like)"/>
    <property type="match status" value="1"/>
</dbReference>
<dbReference type="Proteomes" id="UP000281553">
    <property type="component" value="Unassembled WGS sequence"/>
</dbReference>
<dbReference type="InterPro" id="IPR000719">
    <property type="entry name" value="Prot_kinase_dom"/>
</dbReference>
<feature type="compositionally biased region" description="Polar residues" evidence="1">
    <location>
        <begin position="112"/>
        <end position="124"/>
    </location>
</feature>
<gene>
    <name evidence="3" type="ORF">DILT_LOCUS423</name>
</gene>
<evidence type="ECO:0000256" key="1">
    <source>
        <dbReference type="SAM" id="MobiDB-lite"/>
    </source>
</evidence>
<accession>A0A3P6NZE4</accession>
<dbReference type="PROSITE" id="PS50011">
    <property type="entry name" value="PROTEIN_KINASE_DOM"/>
    <property type="match status" value="1"/>
</dbReference>
<protein>
    <recommendedName>
        <fullName evidence="2">Protein kinase domain-containing protein</fullName>
    </recommendedName>
</protein>
<proteinExistence type="predicted"/>
<keyword evidence="4" id="KW-1185">Reference proteome</keyword>
<evidence type="ECO:0000313" key="4">
    <source>
        <dbReference type="Proteomes" id="UP000281553"/>
    </source>
</evidence>
<dbReference type="GO" id="GO:0004714">
    <property type="term" value="F:transmembrane receptor protein tyrosine kinase activity"/>
    <property type="evidence" value="ECO:0007669"/>
    <property type="project" value="TreeGrafter"/>
</dbReference>
<dbReference type="GO" id="GO:0007169">
    <property type="term" value="P:cell surface receptor protein tyrosine kinase signaling pathway"/>
    <property type="evidence" value="ECO:0007669"/>
    <property type="project" value="TreeGrafter"/>
</dbReference>
<dbReference type="Pfam" id="PF07714">
    <property type="entry name" value="PK_Tyr_Ser-Thr"/>
    <property type="match status" value="1"/>
</dbReference>
<organism evidence="3 4">
    <name type="scientific">Dibothriocephalus latus</name>
    <name type="common">Fish tapeworm</name>
    <name type="synonym">Diphyllobothrium latum</name>
    <dbReference type="NCBI Taxonomy" id="60516"/>
    <lineage>
        <taxon>Eukaryota</taxon>
        <taxon>Metazoa</taxon>
        <taxon>Spiralia</taxon>
        <taxon>Lophotrochozoa</taxon>
        <taxon>Platyhelminthes</taxon>
        <taxon>Cestoda</taxon>
        <taxon>Eucestoda</taxon>
        <taxon>Diphyllobothriidea</taxon>
        <taxon>Diphyllobothriidae</taxon>
        <taxon>Dibothriocephalus</taxon>
    </lineage>
</organism>
<dbReference type="EMBL" id="UYRU01001750">
    <property type="protein sequence ID" value="VDK32476.1"/>
    <property type="molecule type" value="Genomic_DNA"/>
</dbReference>
<dbReference type="InterPro" id="IPR050122">
    <property type="entry name" value="RTK"/>
</dbReference>
<dbReference type="AlphaFoldDB" id="A0A3P6NZE4"/>
<feature type="domain" description="Protein kinase" evidence="2">
    <location>
        <begin position="1"/>
        <end position="124"/>
    </location>
</feature>